<dbReference type="EMBL" id="CP090168">
    <property type="protein sequence ID" value="UJO19378.1"/>
    <property type="molecule type" value="Genomic_DNA"/>
</dbReference>
<keyword evidence="2" id="KW-1185">Reference proteome</keyword>
<organism evidence="1 2">
    <name type="scientific">Passalora fulva</name>
    <name type="common">Tomato leaf mold</name>
    <name type="synonym">Cladosporium fulvum</name>
    <dbReference type="NCBI Taxonomy" id="5499"/>
    <lineage>
        <taxon>Eukaryota</taxon>
        <taxon>Fungi</taxon>
        <taxon>Dikarya</taxon>
        <taxon>Ascomycota</taxon>
        <taxon>Pezizomycotina</taxon>
        <taxon>Dothideomycetes</taxon>
        <taxon>Dothideomycetidae</taxon>
        <taxon>Mycosphaerellales</taxon>
        <taxon>Mycosphaerellaceae</taxon>
        <taxon>Fulvia</taxon>
    </lineage>
</organism>
<accession>A0A9Q8PBG0</accession>
<reference evidence="1" key="1">
    <citation type="submission" date="2021-12" db="EMBL/GenBank/DDBJ databases">
        <authorList>
            <person name="Zaccaron A."/>
            <person name="Stergiopoulos I."/>
        </authorList>
    </citation>
    <scope>NUCLEOTIDE SEQUENCE</scope>
    <source>
        <strain evidence="1">Race5_Kim</strain>
    </source>
</reference>
<dbReference type="GeneID" id="71987504"/>
<gene>
    <name evidence="1" type="ORF">CLAFUR5_07626</name>
</gene>
<evidence type="ECO:0000313" key="2">
    <source>
        <dbReference type="Proteomes" id="UP000756132"/>
    </source>
</evidence>
<name>A0A9Q8PBG0_PASFU</name>
<dbReference type="Proteomes" id="UP000756132">
    <property type="component" value="Chromosome 6"/>
</dbReference>
<dbReference type="RefSeq" id="XP_047763744.1">
    <property type="nucleotide sequence ID" value="XM_047906774.1"/>
</dbReference>
<sequence>MPSEYYDYADRVPDSEILRGNSDLLKHDNLYRTVRKYSYAYIVEEANTRQIGSSISEQTLRSRMSAATEHIAERDGRGIRDVTQELRHERESNGLINRRRSSSKITGLRDDSIALAVQPSESITARGRSASDAGMSHRSTVGCVEDQRGSSAALNEVTEAEDLMKTLVHLVQQISSATAQHFGLSARQQSPFAPSELCSTFLAPLLEDFLSRDWRTAVPALQQREGLRVTDMMSGLIWSFIAREIVGNRSGQHLPSSPTPPKPKLHNTIADDVAGLIDALIISLKPYMARLEILSSLFAWQVDQLWHEPLHDTLEQLITQALRLKWAIAHTHGCTFTFVWPAYGEAFQPSVMQAVAHPSVKEAHLVAVPLSMGLYAEFSFCGEAVKHTIRPAEVRLCHHSSGK</sequence>
<proteinExistence type="predicted"/>
<evidence type="ECO:0000313" key="1">
    <source>
        <dbReference type="EMBL" id="UJO19378.1"/>
    </source>
</evidence>
<dbReference type="AlphaFoldDB" id="A0A9Q8PBG0"/>
<protein>
    <submittedName>
        <fullName evidence="1">Uncharacterized protein</fullName>
    </submittedName>
</protein>
<reference evidence="1" key="2">
    <citation type="journal article" date="2022" name="Microb. Genom.">
        <title>A chromosome-scale genome assembly of the tomato pathogen Cladosporium fulvum reveals a compartmentalized genome architecture and the presence of a dispensable chromosome.</title>
        <authorList>
            <person name="Zaccaron A.Z."/>
            <person name="Chen L.H."/>
            <person name="Samaras A."/>
            <person name="Stergiopoulos I."/>
        </authorList>
    </citation>
    <scope>NUCLEOTIDE SEQUENCE</scope>
    <source>
        <strain evidence="1">Race5_Kim</strain>
    </source>
</reference>
<dbReference type="OrthoDB" id="5598695at2759"/>
<dbReference type="KEGG" id="ffu:CLAFUR5_07626"/>